<keyword evidence="1" id="KW-0472">Membrane</keyword>
<organism evidence="2 3">
    <name type="scientific">Algoriphagus hitonicola</name>
    <dbReference type="NCBI Taxonomy" id="435880"/>
    <lineage>
        <taxon>Bacteria</taxon>
        <taxon>Pseudomonadati</taxon>
        <taxon>Bacteroidota</taxon>
        <taxon>Cytophagia</taxon>
        <taxon>Cytophagales</taxon>
        <taxon>Cyclobacteriaceae</taxon>
        <taxon>Algoriphagus</taxon>
    </lineage>
</organism>
<dbReference type="EMBL" id="FOPC01000001">
    <property type="protein sequence ID" value="SFG02084.1"/>
    <property type="molecule type" value="Genomic_DNA"/>
</dbReference>
<keyword evidence="1" id="KW-1133">Transmembrane helix</keyword>
<sequence length="70" mass="7761">MEAVASFILILLIYFLGTLAIIQEVIKPKSELVVMNGGKVKQWVTNYGKIILLSFGLSIVTTTLAYILFI</sequence>
<feature type="transmembrane region" description="Helical" evidence="1">
    <location>
        <begin position="6"/>
        <end position="26"/>
    </location>
</feature>
<evidence type="ECO:0000313" key="3">
    <source>
        <dbReference type="Proteomes" id="UP000199642"/>
    </source>
</evidence>
<name>A0A1I2NE07_9BACT</name>
<evidence type="ECO:0000256" key="1">
    <source>
        <dbReference type="SAM" id="Phobius"/>
    </source>
</evidence>
<dbReference type="Proteomes" id="UP000199642">
    <property type="component" value="Unassembled WGS sequence"/>
</dbReference>
<keyword evidence="1" id="KW-0812">Transmembrane</keyword>
<protein>
    <submittedName>
        <fullName evidence="2">Uncharacterized protein</fullName>
    </submittedName>
</protein>
<evidence type="ECO:0000313" key="2">
    <source>
        <dbReference type="EMBL" id="SFG02084.1"/>
    </source>
</evidence>
<proteinExistence type="predicted"/>
<reference evidence="3" key="1">
    <citation type="submission" date="2016-10" db="EMBL/GenBank/DDBJ databases">
        <authorList>
            <person name="Varghese N."/>
            <person name="Submissions S."/>
        </authorList>
    </citation>
    <scope>NUCLEOTIDE SEQUENCE [LARGE SCALE GENOMIC DNA]</scope>
    <source>
        <strain evidence="3">DSM 19315</strain>
    </source>
</reference>
<dbReference type="AlphaFoldDB" id="A0A1I2NE07"/>
<feature type="transmembrane region" description="Helical" evidence="1">
    <location>
        <begin position="47"/>
        <end position="69"/>
    </location>
</feature>
<accession>A0A1I2NE07</accession>
<keyword evidence="3" id="KW-1185">Reference proteome</keyword>
<gene>
    <name evidence="2" type="ORF">SAMN04487988_10167</name>
</gene>
<dbReference type="RefSeq" id="WP_092788256.1">
    <property type="nucleotide sequence ID" value="NZ_FOPC01000001.1"/>
</dbReference>